<reference evidence="11" key="1">
    <citation type="journal article" date="2021" name="Nat. Commun.">
        <title>Genetic determinants of endophytism in the Arabidopsis root mycobiome.</title>
        <authorList>
            <person name="Mesny F."/>
            <person name="Miyauchi S."/>
            <person name="Thiergart T."/>
            <person name="Pickel B."/>
            <person name="Atanasova L."/>
            <person name="Karlsson M."/>
            <person name="Huettel B."/>
            <person name="Barry K.W."/>
            <person name="Haridas S."/>
            <person name="Chen C."/>
            <person name="Bauer D."/>
            <person name="Andreopoulos W."/>
            <person name="Pangilinan J."/>
            <person name="LaButti K."/>
            <person name="Riley R."/>
            <person name="Lipzen A."/>
            <person name="Clum A."/>
            <person name="Drula E."/>
            <person name="Henrissat B."/>
            <person name="Kohler A."/>
            <person name="Grigoriev I.V."/>
            <person name="Martin F.M."/>
            <person name="Hacquard S."/>
        </authorList>
    </citation>
    <scope>NUCLEOTIDE SEQUENCE</scope>
    <source>
        <strain evidence="11">MPI-CAGE-CH-0230</strain>
    </source>
</reference>
<dbReference type="InterPro" id="IPR050131">
    <property type="entry name" value="Peptidase_S8_subtilisin-like"/>
</dbReference>
<evidence type="ECO:0000259" key="10">
    <source>
        <dbReference type="Pfam" id="PF06280"/>
    </source>
</evidence>
<evidence type="ECO:0000256" key="6">
    <source>
        <dbReference type="PIRSR" id="PIRSR615500-1"/>
    </source>
</evidence>
<proteinExistence type="inferred from homology"/>
<dbReference type="PANTHER" id="PTHR43806:SF66">
    <property type="entry name" value="SERIN ENDOPEPTIDASE"/>
    <property type="match status" value="1"/>
</dbReference>
<dbReference type="CDD" id="cd07489">
    <property type="entry name" value="Peptidases_S8_5"/>
    <property type="match status" value="1"/>
</dbReference>
<comment type="caution">
    <text evidence="11">The sequence shown here is derived from an EMBL/GenBank/DDBJ whole genome shotgun (WGS) entry which is preliminary data.</text>
</comment>
<dbReference type="GO" id="GO:0004252">
    <property type="term" value="F:serine-type endopeptidase activity"/>
    <property type="evidence" value="ECO:0007669"/>
    <property type="project" value="UniProtKB-UniRule"/>
</dbReference>
<keyword evidence="4 7" id="KW-0378">Hydrolase</keyword>
<keyword evidence="12" id="KW-1185">Reference proteome</keyword>
<feature type="active site" description="Charge relay system" evidence="6 7">
    <location>
        <position position="547"/>
    </location>
</feature>
<accession>A0A9P8YBE5</accession>
<feature type="domain" description="Peptidase S8/S53" evidence="9">
    <location>
        <begin position="170"/>
        <end position="583"/>
    </location>
</feature>
<evidence type="ECO:0000256" key="3">
    <source>
        <dbReference type="ARBA" id="ARBA00022729"/>
    </source>
</evidence>
<feature type="active site" description="Charge relay system" evidence="6 7">
    <location>
        <position position="179"/>
    </location>
</feature>
<evidence type="ECO:0000256" key="1">
    <source>
        <dbReference type="ARBA" id="ARBA00011073"/>
    </source>
</evidence>
<dbReference type="InterPro" id="IPR023828">
    <property type="entry name" value="Peptidase_S8_Ser-AS"/>
</dbReference>
<feature type="active site" description="Charge relay system" evidence="6 7">
    <location>
        <position position="231"/>
    </location>
</feature>
<feature type="domain" description="C5a peptidase/Subtilisin-like protease SBT2-like Fn3-like" evidence="10">
    <location>
        <begin position="622"/>
        <end position="737"/>
    </location>
</feature>
<keyword evidence="3" id="KW-0732">Signal</keyword>
<evidence type="ECO:0000256" key="7">
    <source>
        <dbReference type="PROSITE-ProRule" id="PRU01240"/>
    </source>
</evidence>
<name>A0A9P8YBE5_9PEZI</name>
<dbReference type="GeneID" id="70188081"/>
<dbReference type="PROSITE" id="PS00136">
    <property type="entry name" value="SUBTILASE_ASP"/>
    <property type="match status" value="1"/>
</dbReference>
<dbReference type="InterPro" id="IPR010435">
    <property type="entry name" value="C5a/SBT2-like_Fn3"/>
</dbReference>
<dbReference type="PROSITE" id="PS00137">
    <property type="entry name" value="SUBTILASE_HIS"/>
    <property type="match status" value="1"/>
</dbReference>
<dbReference type="PROSITE" id="PS51892">
    <property type="entry name" value="SUBTILASE"/>
    <property type="match status" value="1"/>
</dbReference>
<gene>
    <name evidence="11" type="ORF">B0I36DRAFT_361755</name>
</gene>
<dbReference type="Gene3D" id="2.60.40.1710">
    <property type="entry name" value="Subtilisin-like superfamily"/>
    <property type="match status" value="1"/>
</dbReference>
<comment type="similarity">
    <text evidence="1 7 8">Belongs to the peptidase S8 family.</text>
</comment>
<sequence length="945" mass="101151">MRLTKTTKSAVVIAATCIAGSSAEAAQTVGFIIELETTAASVMSEVHSSFHRRAASLLNTYTVRHEFTNTDYFFGLSIEGAEEADISALQELPEVKRIWPNRVHDRPMQYGMEATNSSSSPLLENPTRSRFLQPRNSTTTPLPHISGTSDVNSSLKMVGVDELHKLNITGKGVKIGILDTGIDYTHPALGSGFGPGFKVAGGADLVGDDYTGMNMPVPDPDPLAKCLEGGHGTHVAGIIGAEDPEGVGFGLIGVAPGAGLYMYRVFGCFGSVTDDVIMAALQRAGEDGVDVISMSLGYDSIWEAGSLYEPIFNALAAKGVGAVVAAGNSGGRGPYFASEPSLNPSVISVGSAGNINFATLYNAVDSQGKEVEYASIIPLEDSGVHHVATITPEPSWCTLNDMKQAVEPFTDKKNVILLVPNRLGCYAFAQFSKETGVTQIWQDTPDGVDFRVEPPGAAYTLTPISSKTLDMMMEGVAQDGRNYTLSFKDRAVHDAEQPTKGTMSSFSSFGPTMEMSLKPQLTGIGGNILSTWPTTDGTGYAIISGTSMSTPMMAGIYALVKETNPHLSPREIKERLQTTSRPLSELADQSLLSTPAQQGAGLVDALRAVQSIGTSVSPSELSLRDSATASTRKITIENHSANTQTYVIGHKGAAAVDAVPQFHVENKNNIWRWVANAAGAYASSEALPKSVEIAAGAKATVEVTITPPKGLEISKMPLYGGYVTIKSSQGQEWSVPYIGVPYSRAEQDTLATTDETLFKPVDQPEPPAGVPVLPYLFNSNSRKRNIGIDTYTFGGGDGVAMRAVIVQPSAYMRIDVVAANVDFNATHPGFDKEEVHDLRQPKGLDLETLDNEIGVRSYGALQTIVGGHNMPKFPYNEWYWRGYGDYGLWWTDGVVGLMNGTTYAVPDGDYRILIRALRFGQDVNKAESYESWLSPVVRVEKAGSV</sequence>
<dbReference type="InterPro" id="IPR022398">
    <property type="entry name" value="Peptidase_S8_His-AS"/>
</dbReference>
<keyword evidence="2 7" id="KW-0645">Protease</keyword>
<keyword evidence="5 7" id="KW-0720">Serine protease</keyword>
<dbReference type="InterPro" id="IPR000209">
    <property type="entry name" value="Peptidase_S8/S53_dom"/>
</dbReference>
<protein>
    <submittedName>
        <fullName evidence="11">Peptidase S8/S53 domain-containing protein</fullName>
    </submittedName>
</protein>
<dbReference type="GO" id="GO:0016020">
    <property type="term" value="C:membrane"/>
    <property type="evidence" value="ECO:0007669"/>
    <property type="project" value="InterPro"/>
</dbReference>
<dbReference type="InterPro" id="IPR034187">
    <property type="entry name" value="Peptidases_S8_5"/>
</dbReference>
<evidence type="ECO:0000256" key="8">
    <source>
        <dbReference type="RuleBase" id="RU003355"/>
    </source>
</evidence>
<dbReference type="Proteomes" id="UP000756346">
    <property type="component" value="Unassembled WGS sequence"/>
</dbReference>
<dbReference type="InterPro" id="IPR036852">
    <property type="entry name" value="Peptidase_S8/S53_dom_sf"/>
</dbReference>
<dbReference type="EMBL" id="JAGTJQ010000004">
    <property type="protein sequence ID" value="KAH7033023.1"/>
    <property type="molecule type" value="Genomic_DNA"/>
</dbReference>
<evidence type="ECO:0000256" key="5">
    <source>
        <dbReference type="ARBA" id="ARBA00022825"/>
    </source>
</evidence>
<evidence type="ECO:0000256" key="2">
    <source>
        <dbReference type="ARBA" id="ARBA00022670"/>
    </source>
</evidence>
<evidence type="ECO:0000259" key="9">
    <source>
        <dbReference type="Pfam" id="PF00082"/>
    </source>
</evidence>
<dbReference type="SUPFAM" id="SSF52743">
    <property type="entry name" value="Subtilisin-like"/>
    <property type="match status" value="1"/>
</dbReference>
<dbReference type="GO" id="GO:0006508">
    <property type="term" value="P:proteolysis"/>
    <property type="evidence" value="ECO:0007669"/>
    <property type="project" value="UniProtKB-KW"/>
</dbReference>
<evidence type="ECO:0000313" key="11">
    <source>
        <dbReference type="EMBL" id="KAH7033023.1"/>
    </source>
</evidence>
<dbReference type="Pfam" id="PF06280">
    <property type="entry name" value="fn3_5"/>
    <property type="match status" value="1"/>
</dbReference>
<dbReference type="AlphaFoldDB" id="A0A9P8YBE5"/>
<evidence type="ECO:0000313" key="12">
    <source>
        <dbReference type="Proteomes" id="UP000756346"/>
    </source>
</evidence>
<dbReference type="PRINTS" id="PR00723">
    <property type="entry name" value="SUBTILISIN"/>
</dbReference>
<dbReference type="InterPro" id="IPR023827">
    <property type="entry name" value="Peptidase_S8_Asp-AS"/>
</dbReference>
<evidence type="ECO:0000256" key="4">
    <source>
        <dbReference type="ARBA" id="ARBA00022801"/>
    </source>
</evidence>
<dbReference type="PROSITE" id="PS00138">
    <property type="entry name" value="SUBTILASE_SER"/>
    <property type="match status" value="1"/>
</dbReference>
<organism evidence="11 12">
    <name type="scientific">Microdochium trichocladiopsis</name>
    <dbReference type="NCBI Taxonomy" id="1682393"/>
    <lineage>
        <taxon>Eukaryota</taxon>
        <taxon>Fungi</taxon>
        <taxon>Dikarya</taxon>
        <taxon>Ascomycota</taxon>
        <taxon>Pezizomycotina</taxon>
        <taxon>Sordariomycetes</taxon>
        <taxon>Xylariomycetidae</taxon>
        <taxon>Xylariales</taxon>
        <taxon>Microdochiaceae</taxon>
        <taxon>Microdochium</taxon>
    </lineage>
</organism>
<dbReference type="Pfam" id="PF00082">
    <property type="entry name" value="Peptidase_S8"/>
    <property type="match status" value="1"/>
</dbReference>
<dbReference type="Gene3D" id="3.40.50.200">
    <property type="entry name" value="Peptidase S8/S53 domain"/>
    <property type="match status" value="2"/>
</dbReference>
<dbReference type="OrthoDB" id="10256524at2759"/>
<dbReference type="InterPro" id="IPR015500">
    <property type="entry name" value="Peptidase_S8_subtilisin-rel"/>
</dbReference>
<dbReference type="RefSeq" id="XP_046013855.1">
    <property type="nucleotide sequence ID" value="XM_046158535.1"/>
</dbReference>
<dbReference type="PANTHER" id="PTHR43806">
    <property type="entry name" value="PEPTIDASE S8"/>
    <property type="match status" value="1"/>
</dbReference>